<dbReference type="Gene3D" id="2.60.120.200">
    <property type="match status" value="2"/>
</dbReference>
<keyword evidence="7" id="KW-1185">Reference proteome</keyword>
<dbReference type="EMBL" id="AOPZ01000380">
    <property type="protein sequence ID" value="EPH40618.1"/>
    <property type="molecule type" value="Genomic_DNA"/>
</dbReference>
<dbReference type="GO" id="GO:0006955">
    <property type="term" value="P:immune response"/>
    <property type="evidence" value="ECO:0007669"/>
    <property type="project" value="InterPro"/>
</dbReference>
<dbReference type="InterPro" id="IPR042837">
    <property type="entry name" value="PTX3"/>
</dbReference>
<reference evidence="6 7" key="1">
    <citation type="submission" date="2013-02" db="EMBL/GenBank/DDBJ databases">
        <title>Draft Genome Sequence of Streptomyces aurantiacus, Which Produces Setomimycin.</title>
        <authorList>
            <person name="Gruening B.A."/>
            <person name="Praeg A."/>
            <person name="Erxleben A."/>
            <person name="Guenther S."/>
            <person name="Mueller M."/>
        </authorList>
    </citation>
    <scope>NUCLEOTIDE SEQUENCE [LARGE SCALE GENOMIC DNA]</scope>
    <source>
        <strain evidence="6 7">JA 4570</strain>
    </source>
</reference>
<dbReference type="Pfam" id="PF13385">
    <property type="entry name" value="Laminin_G_3"/>
    <property type="match status" value="2"/>
</dbReference>
<evidence type="ECO:0000256" key="1">
    <source>
        <dbReference type="ARBA" id="ARBA00022729"/>
    </source>
</evidence>
<protein>
    <recommendedName>
        <fullName evidence="5">LamG-like jellyroll fold domain-containing protein</fullName>
    </recommendedName>
</protein>
<evidence type="ECO:0000259" key="5">
    <source>
        <dbReference type="SMART" id="SM00560"/>
    </source>
</evidence>
<feature type="compositionally biased region" description="Low complexity" evidence="3">
    <location>
        <begin position="250"/>
        <end position="266"/>
    </location>
</feature>
<name>S3ZBZ8_9ACTN</name>
<feature type="region of interest" description="Disordered" evidence="3">
    <location>
        <begin position="1204"/>
        <end position="1227"/>
    </location>
</feature>
<dbReference type="InterPro" id="IPR013320">
    <property type="entry name" value="ConA-like_dom_sf"/>
</dbReference>
<feature type="chain" id="PRO_5004514414" description="LamG-like jellyroll fold domain-containing protein" evidence="4">
    <location>
        <begin position="22"/>
        <end position="1261"/>
    </location>
</feature>
<dbReference type="InterPro" id="IPR006558">
    <property type="entry name" value="LamG-like"/>
</dbReference>
<dbReference type="RefSeq" id="WP_016644435.1">
    <property type="nucleotide sequence ID" value="NZ_AOPZ01000380.1"/>
</dbReference>
<accession>S3ZBZ8</accession>
<organism evidence="6 7">
    <name type="scientific">Streptomyces aurantiacus JA 4570</name>
    <dbReference type="NCBI Taxonomy" id="1286094"/>
    <lineage>
        <taxon>Bacteria</taxon>
        <taxon>Bacillati</taxon>
        <taxon>Actinomycetota</taxon>
        <taxon>Actinomycetes</taxon>
        <taxon>Kitasatosporales</taxon>
        <taxon>Streptomycetaceae</taxon>
        <taxon>Streptomyces</taxon>
        <taxon>Streptomyces aurantiacus group</taxon>
    </lineage>
</organism>
<feature type="domain" description="LamG-like jellyroll fold" evidence="5">
    <location>
        <begin position="836"/>
        <end position="989"/>
    </location>
</feature>
<proteinExistence type="predicted"/>
<dbReference type="SMART" id="SM00560">
    <property type="entry name" value="LamGL"/>
    <property type="match status" value="2"/>
</dbReference>
<evidence type="ECO:0000256" key="2">
    <source>
        <dbReference type="ARBA" id="ARBA00023157"/>
    </source>
</evidence>
<evidence type="ECO:0000313" key="6">
    <source>
        <dbReference type="EMBL" id="EPH40618.1"/>
    </source>
</evidence>
<sequence>MTGAVSATALLLSLLPAFAFAVPGSEAHASARKSPLTEQSASERAAATGEPVEVSAERTEYTTTMANPDGSFVLTQSTEPQRARDERGAWRDIDVTLEKRADGTVGPKSAVVDLAFSGGGSGDGLLSLGSGEQRLKLGWPSALPEPTLDGATATYANVPVEDVDLQLTATAEGYREVLVVKSAEAAARPELEKVRLSATGEGLSVVPGEGGGLRAVDADGNAVFRGPSGQMWDSAGDAGPAPRKGPRSPAAGGQATGSGTTEAGATEDPAQPGAGDVTADLPVSVAEGAVSVTPDLDLLRGDKTVYPVFIDPSVGLGKSEWTKLSSDGDKFWKFSEPKGVGRCGVADGYYCDLGGYTDRMYFEFGASKLAGKHVLDATFRAYETWSFNCSPHWVDLERTDNISEGTRWPGPKRLDQMGDRYVSAGRGNLCSPEQPNSWIEFNDNPDEKDENLTSTVRSLAGGKISRLTLMLRAKDEGEPRAWKRFDNNAELKVWYMHKPGVPTSVGAIPGTGNGKAQCRPAKDPVTVTVDTPKVQARVQTKVEQHQGEEEGSLQAEFVMQRSSTDTTSGSWSDVWKDYKPDSGWDPDGTLETTTTSKRADGGLYRFKARTQSHWVYGGKKGDLFSPYSKWCYLRIDSTAPKEPTIESFAPYRECTANDCAAHGGPGTGGLFFFKPNKADKDVQQYRWRFLTSEADATRTVNAQSGGQAMVPSIKPGLAGTQTLSVEASDLKKDKEGRVRWGPPAEFVFKVGAADGTTGRWRFDDAGPGSSRTTANDTGQVGTRHDVVLREEAGTGWSTMGRRGAGDYALRLNDNQSDPDKQVGYASTDGVPVNSQDSFTVSAWAYLTDDKANRVVLSAPGEHGSAFTLYYSSALKKWVFNRTDQDKNGPEYIRSLADAQNPPLKVWTHLVGVFDTKGNADKKDDTIQLFVNGRPQGEPVVLADEASTYTPWTADRNMMVGRSKVGGSYGEYFLGRLDEVATWQRPLEPEEIREENRLERKGAPTNELVGHWDATISSGGQVIESPEDPDDPAATAFPYRRGAMDLSDSGARLTGEDATALVLDGKSGYASAAGPVVDETGSFTVSARVRLTKSELAGKPVGYRGLVAGQATPVGKESSWALWVEKTGADTYRWKFGRTSVDAAGKVTGSAVVEAEDTIDSTEWDTWVDVTGVFDVGMDFIDDEGHQRLGVAQLYVGALPQQGGDDAGLGKAQQGDGALTAGRGSAKGTSGHYLPGDLAKLRVWTGAMTRQQVTDQIAEPST</sequence>
<keyword evidence="1 4" id="KW-0732">Signal</keyword>
<evidence type="ECO:0000256" key="4">
    <source>
        <dbReference type="SAM" id="SignalP"/>
    </source>
</evidence>
<dbReference type="AlphaFoldDB" id="S3ZBZ8"/>
<gene>
    <name evidence="6" type="ORF">STRAU_6315</name>
</gene>
<keyword evidence="2" id="KW-1015">Disulfide bond</keyword>
<dbReference type="PATRIC" id="fig|1286094.4.peg.6240"/>
<feature type="domain" description="LamG-like jellyroll fold" evidence="5">
    <location>
        <begin position="1080"/>
        <end position="1250"/>
    </location>
</feature>
<dbReference type="Proteomes" id="UP000014629">
    <property type="component" value="Unassembled WGS sequence"/>
</dbReference>
<feature type="signal peptide" evidence="4">
    <location>
        <begin position="1"/>
        <end position="21"/>
    </location>
</feature>
<feature type="region of interest" description="Disordered" evidence="3">
    <location>
        <begin position="224"/>
        <end position="278"/>
    </location>
</feature>
<dbReference type="SUPFAM" id="SSF49899">
    <property type="entry name" value="Concanavalin A-like lectins/glucanases"/>
    <property type="match status" value="2"/>
</dbReference>
<evidence type="ECO:0000256" key="3">
    <source>
        <dbReference type="SAM" id="MobiDB-lite"/>
    </source>
</evidence>
<comment type="caution">
    <text evidence="6">The sequence shown here is derived from an EMBL/GenBank/DDBJ whole genome shotgun (WGS) entry which is preliminary data.</text>
</comment>
<evidence type="ECO:0000313" key="7">
    <source>
        <dbReference type="Proteomes" id="UP000014629"/>
    </source>
</evidence>
<feature type="region of interest" description="Disordered" evidence="3">
    <location>
        <begin position="31"/>
        <end position="55"/>
    </location>
</feature>
<dbReference type="PANTHER" id="PTHR46943">
    <property type="entry name" value="PENTRAXIN-RELATED PROTEIN PTX3"/>
    <property type="match status" value="1"/>
</dbReference>
<dbReference type="PANTHER" id="PTHR46943:SF1">
    <property type="entry name" value="PENTRAXIN-RELATED PROTEIN PTX3"/>
    <property type="match status" value="1"/>
</dbReference>